<dbReference type="GO" id="GO:0003723">
    <property type="term" value="F:RNA binding"/>
    <property type="evidence" value="ECO:0007669"/>
    <property type="project" value="UniProtKB-UniRule"/>
</dbReference>
<dbReference type="WBParaSite" id="PSAMB.scaffold2464size23067.g17850.t1">
    <property type="protein sequence ID" value="PSAMB.scaffold2464size23067.g17850.t1"/>
    <property type="gene ID" value="PSAMB.scaffold2464size23067.g17850"/>
</dbReference>
<dbReference type="SUPFAM" id="SSF54928">
    <property type="entry name" value="RNA-binding domain, RBD"/>
    <property type="match status" value="1"/>
</dbReference>
<evidence type="ECO:0000259" key="3">
    <source>
        <dbReference type="PROSITE" id="PS50102"/>
    </source>
</evidence>
<dbReference type="PANTHER" id="PTHR22948:SF29">
    <property type="entry name" value="FI02030P-RELATED"/>
    <property type="match status" value="1"/>
</dbReference>
<dbReference type="PROSITE" id="PS50102">
    <property type="entry name" value="RRM"/>
    <property type="match status" value="1"/>
</dbReference>
<dbReference type="InterPro" id="IPR000504">
    <property type="entry name" value="RRM_dom"/>
</dbReference>
<dbReference type="AlphaFoldDB" id="A0A914VV64"/>
<dbReference type="InterPro" id="IPR050621">
    <property type="entry name" value="Tudor_domain_containing"/>
</dbReference>
<dbReference type="Pfam" id="PF00076">
    <property type="entry name" value="RRM_1"/>
    <property type="match status" value="1"/>
</dbReference>
<name>A0A914VV64_9BILA</name>
<protein>
    <submittedName>
        <fullName evidence="5">RRM domain-containing protein</fullName>
    </submittedName>
</protein>
<evidence type="ECO:0000256" key="2">
    <source>
        <dbReference type="SAM" id="MobiDB-lite"/>
    </source>
</evidence>
<dbReference type="InterPro" id="IPR035437">
    <property type="entry name" value="SNase_OB-fold_sf"/>
</dbReference>
<feature type="domain" description="RRM" evidence="3">
    <location>
        <begin position="10"/>
        <end position="80"/>
    </location>
</feature>
<sequence>MNGQQEVSDTRLFVKNIPPEWDEWSVFHAFKKYGVVNLVQLPPSKPGFQFRFGFVEMLNEKGAKAALAAAGRQHSLTMDNLTCPLHIEACLLHNPRKGENIRPLGEQNRLTTDDQQQRARQPSGPRGNGSSPTNGDAARHGQPPPRRSPVSGSEQKRFVEHSWQPKKKSPNGKRVARFNHDAIFFEPSIHRHADFRLNVATQVTIPISAVKSPSDFYAIADDSAAERRQLQENMAEHYKGAKVGLAGVQEDELVVLAIGDGTNGMSYNRMLVMKVDSGDKVQGMMVDDTGITTVSLSQLLPITTEFAVSPFLAVPCGLYGVDCGTGGWSERAKQLFLHLLAGNNGDTVLTHTSFAGLKALVRVAVSEQGQTVDCAKRLSQMGHCTYNSKDRRVYARGDIVKLRSVDKSPASKPTLGADVEEIFVAKH</sequence>
<dbReference type="PANTHER" id="PTHR22948">
    <property type="entry name" value="TUDOR DOMAIN CONTAINING PROTEIN"/>
    <property type="match status" value="1"/>
</dbReference>
<dbReference type="InterPro" id="IPR002999">
    <property type="entry name" value="Tudor"/>
</dbReference>
<dbReference type="GO" id="GO:0005737">
    <property type="term" value="C:cytoplasm"/>
    <property type="evidence" value="ECO:0007669"/>
    <property type="project" value="UniProtKB-ARBA"/>
</dbReference>
<organism evidence="4 5">
    <name type="scientific">Plectus sambesii</name>
    <dbReference type="NCBI Taxonomy" id="2011161"/>
    <lineage>
        <taxon>Eukaryota</taxon>
        <taxon>Metazoa</taxon>
        <taxon>Ecdysozoa</taxon>
        <taxon>Nematoda</taxon>
        <taxon>Chromadorea</taxon>
        <taxon>Plectida</taxon>
        <taxon>Plectina</taxon>
        <taxon>Plectoidea</taxon>
        <taxon>Plectidae</taxon>
        <taxon>Plectus</taxon>
    </lineage>
</organism>
<feature type="compositionally biased region" description="Basic residues" evidence="2">
    <location>
        <begin position="164"/>
        <end position="175"/>
    </location>
</feature>
<evidence type="ECO:0000313" key="5">
    <source>
        <dbReference type="WBParaSite" id="PSAMB.scaffold2464size23067.g17850.t1"/>
    </source>
</evidence>
<dbReference type="Gene3D" id="2.40.50.90">
    <property type="match status" value="1"/>
</dbReference>
<dbReference type="Proteomes" id="UP000887566">
    <property type="component" value="Unplaced"/>
</dbReference>
<keyword evidence="1" id="KW-0694">RNA-binding</keyword>
<feature type="region of interest" description="Disordered" evidence="2">
    <location>
        <begin position="98"/>
        <end position="175"/>
    </location>
</feature>
<keyword evidence="4" id="KW-1185">Reference proteome</keyword>
<evidence type="ECO:0000313" key="4">
    <source>
        <dbReference type="Proteomes" id="UP000887566"/>
    </source>
</evidence>
<dbReference type="InterPro" id="IPR035979">
    <property type="entry name" value="RBD_domain_sf"/>
</dbReference>
<evidence type="ECO:0000256" key="1">
    <source>
        <dbReference type="PROSITE-ProRule" id="PRU00176"/>
    </source>
</evidence>
<dbReference type="InterPro" id="IPR012677">
    <property type="entry name" value="Nucleotide-bd_a/b_plait_sf"/>
</dbReference>
<proteinExistence type="predicted"/>
<dbReference type="Gene3D" id="3.30.70.330">
    <property type="match status" value="1"/>
</dbReference>
<dbReference type="SMART" id="SM00360">
    <property type="entry name" value="RRM"/>
    <property type="match status" value="1"/>
</dbReference>
<dbReference type="Gene3D" id="2.30.30.140">
    <property type="match status" value="1"/>
</dbReference>
<accession>A0A914VV64</accession>
<dbReference type="SUPFAM" id="SSF63748">
    <property type="entry name" value="Tudor/PWWP/MBT"/>
    <property type="match status" value="1"/>
</dbReference>
<reference evidence="5" key="1">
    <citation type="submission" date="2022-11" db="UniProtKB">
        <authorList>
            <consortium name="WormBaseParasite"/>
        </authorList>
    </citation>
    <scope>IDENTIFICATION</scope>
</reference>
<dbReference type="Pfam" id="PF00567">
    <property type="entry name" value="TUDOR"/>
    <property type="match status" value="1"/>
</dbReference>
<dbReference type="CDD" id="cd00590">
    <property type="entry name" value="RRM_SF"/>
    <property type="match status" value="1"/>
</dbReference>